<accession>A0A1G7RM92</accession>
<keyword evidence="3 5" id="KW-0378">Hydrolase</keyword>
<evidence type="ECO:0000256" key="2">
    <source>
        <dbReference type="ARBA" id="ARBA00022763"/>
    </source>
</evidence>
<keyword evidence="8" id="KW-1185">Reference proteome</keyword>
<dbReference type="GO" id="GO:0003677">
    <property type="term" value="F:DNA binding"/>
    <property type="evidence" value="ECO:0007669"/>
    <property type="project" value="InterPro"/>
</dbReference>
<dbReference type="NCBIfam" id="NF002003">
    <property type="entry name" value="PRK00802.1-3"/>
    <property type="match status" value="1"/>
</dbReference>
<dbReference type="InterPro" id="IPR003180">
    <property type="entry name" value="MPG"/>
</dbReference>
<evidence type="ECO:0000256" key="4">
    <source>
        <dbReference type="ARBA" id="ARBA00023204"/>
    </source>
</evidence>
<keyword evidence="2 5" id="KW-0227">DNA damage</keyword>
<dbReference type="InterPro" id="IPR011034">
    <property type="entry name" value="Formyl_transferase-like_C_sf"/>
</dbReference>
<dbReference type="InterPro" id="IPR036995">
    <property type="entry name" value="MPG_sf"/>
</dbReference>
<dbReference type="RefSeq" id="WP_149683506.1">
    <property type="nucleotide sequence ID" value="NZ_FNBI01000012.1"/>
</dbReference>
<gene>
    <name evidence="6" type="ORF">GQR91_12660</name>
    <name evidence="7" type="ORF">SAMN05216557_1125</name>
</gene>
<dbReference type="AlphaFoldDB" id="A0A1G7RM92"/>
<dbReference type="SUPFAM" id="SSF50486">
    <property type="entry name" value="FMT C-terminal domain-like"/>
    <property type="match status" value="1"/>
</dbReference>
<evidence type="ECO:0000313" key="9">
    <source>
        <dbReference type="Proteomes" id="UP000436801"/>
    </source>
</evidence>
<dbReference type="CDD" id="cd00540">
    <property type="entry name" value="AAG"/>
    <property type="match status" value="1"/>
</dbReference>
<evidence type="ECO:0000313" key="6">
    <source>
        <dbReference type="EMBL" id="MWC44497.1"/>
    </source>
</evidence>
<reference evidence="6 9" key="2">
    <citation type="submission" date="2019-12" db="EMBL/GenBank/DDBJ databases">
        <authorList>
            <person name="Zheng J."/>
        </authorList>
    </citation>
    <scope>NUCLEOTIDE SEQUENCE [LARGE SCALE GENOMIC DNA]</scope>
    <source>
        <strain evidence="6 9">DSM 27347</strain>
    </source>
</reference>
<dbReference type="OrthoDB" id="9794313at2"/>
<dbReference type="GO" id="GO:0003905">
    <property type="term" value="F:alkylbase DNA N-glycosylase activity"/>
    <property type="evidence" value="ECO:0007669"/>
    <property type="project" value="InterPro"/>
</dbReference>
<dbReference type="HAMAP" id="MF_00527">
    <property type="entry name" value="3MGH"/>
    <property type="match status" value="1"/>
</dbReference>
<evidence type="ECO:0000256" key="5">
    <source>
        <dbReference type="HAMAP-Rule" id="MF_00527"/>
    </source>
</evidence>
<keyword evidence="6" id="KW-0326">Glycosidase</keyword>
<dbReference type="Proteomes" id="UP000323502">
    <property type="component" value="Unassembled WGS sequence"/>
</dbReference>
<name>A0A1G7RM92_9SPHN</name>
<reference evidence="7 8" key="1">
    <citation type="submission" date="2016-10" db="EMBL/GenBank/DDBJ databases">
        <authorList>
            <person name="Varghese N."/>
            <person name="Submissions S."/>
        </authorList>
    </citation>
    <scope>NUCLEOTIDE SEQUENCE [LARGE SCALE GENOMIC DNA]</scope>
    <source>
        <strain evidence="7 8">S7-754</strain>
    </source>
</reference>
<keyword evidence="4 5" id="KW-0234">DNA repair</keyword>
<dbReference type="Pfam" id="PF02245">
    <property type="entry name" value="Pur_DNA_glyco"/>
    <property type="match status" value="1"/>
</dbReference>
<organism evidence="7 8">
    <name type="scientific">Sphingomonas carotinifaciens</name>
    <dbReference type="NCBI Taxonomy" id="1166323"/>
    <lineage>
        <taxon>Bacteria</taxon>
        <taxon>Pseudomonadati</taxon>
        <taxon>Pseudomonadota</taxon>
        <taxon>Alphaproteobacteria</taxon>
        <taxon>Sphingomonadales</taxon>
        <taxon>Sphingomonadaceae</taxon>
        <taxon>Sphingomonas</taxon>
    </lineage>
</organism>
<dbReference type="NCBIfam" id="TIGR00567">
    <property type="entry name" value="3mg"/>
    <property type="match status" value="1"/>
</dbReference>
<evidence type="ECO:0000256" key="1">
    <source>
        <dbReference type="ARBA" id="ARBA00009232"/>
    </source>
</evidence>
<dbReference type="GO" id="GO:0006284">
    <property type="term" value="P:base-excision repair"/>
    <property type="evidence" value="ECO:0007669"/>
    <property type="project" value="InterPro"/>
</dbReference>
<dbReference type="EMBL" id="FNBI01000012">
    <property type="protein sequence ID" value="SDG11339.1"/>
    <property type="molecule type" value="Genomic_DNA"/>
</dbReference>
<evidence type="ECO:0000256" key="3">
    <source>
        <dbReference type="ARBA" id="ARBA00022801"/>
    </source>
</evidence>
<dbReference type="EMBL" id="WSUT01000005">
    <property type="protein sequence ID" value="MWC44497.1"/>
    <property type="molecule type" value="Genomic_DNA"/>
</dbReference>
<evidence type="ECO:0000313" key="8">
    <source>
        <dbReference type="Proteomes" id="UP000323502"/>
    </source>
</evidence>
<evidence type="ECO:0000313" key="7">
    <source>
        <dbReference type="EMBL" id="SDG11339.1"/>
    </source>
</evidence>
<dbReference type="EC" id="3.2.2.-" evidence="5"/>
<protein>
    <recommendedName>
        <fullName evidence="5">Putative 3-methyladenine DNA glycosylase</fullName>
        <ecNumber evidence="5">3.2.2.-</ecNumber>
    </recommendedName>
</protein>
<dbReference type="PANTHER" id="PTHR10429:SF0">
    <property type="entry name" value="DNA-3-METHYLADENINE GLYCOSYLASE"/>
    <property type="match status" value="1"/>
</dbReference>
<sequence>MTLPADFFARDVVTVARALIGVTLLVDGVGGSIVETEAYAAHEPASHSFRGPSPRNAAMFGPVGHAYVYRIYGLHWCLNTVCGTPGSAVLIRSIEPVHGIERMTDRRGDMPLRQLCAGPGRLCQALGIGGALDGHRLDAAPFDLVDAPLTPDLRIGPRIGITKAAELPWRFGLAGSPFLSRPFPREQAS</sequence>
<dbReference type="Gene3D" id="3.10.300.10">
    <property type="entry name" value="Methylpurine-DNA glycosylase (MPG)"/>
    <property type="match status" value="1"/>
</dbReference>
<comment type="similarity">
    <text evidence="1 5">Belongs to the DNA glycosylase MPG family.</text>
</comment>
<dbReference type="PANTHER" id="PTHR10429">
    <property type="entry name" value="DNA-3-METHYLADENINE GLYCOSYLASE"/>
    <property type="match status" value="1"/>
</dbReference>
<dbReference type="FunFam" id="3.10.300.10:FF:000001">
    <property type="entry name" value="Putative 3-methyladenine DNA glycosylase"/>
    <property type="match status" value="1"/>
</dbReference>
<dbReference type="Proteomes" id="UP000436801">
    <property type="component" value="Unassembled WGS sequence"/>
</dbReference>
<proteinExistence type="inferred from homology"/>